<protein>
    <submittedName>
        <fullName evidence="2">Tetratricopeptide repeat protein</fullName>
    </submittedName>
</protein>
<dbReference type="AlphaFoldDB" id="A0A6M1KZ19"/>
<proteinExistence type="predicted"/>
<dbReference type="Pfam" id="PF13424">
    <property type="entry name" value="TPR_12"/>
    <property type="match status" value="2"/>
</dbReference>
<keyword evidence="1" id="KW-0802">TPR repeat</keyword>
<dbReference type="PRINTS" id="PR00364">
    <property type="entry name" value="DISEASERSIST"/>
</dbReference>
<evidence type="ECO:0000313" key="3">
    <source>
        <dbReference type="Proteomes" id="UP000478148"/>
    </source>
</evidence>
<dbReference type="InterPro" id="IPR011990">
    <property type="entry name" value="TPR-like_helical_dom_sf"/>
</dbReference>
<gene>
    <name evidence="2" type="ORF">ENC19_11785</name>
</gene>
<dbReference type="EMBL" id="SAIY01000003">
    <property type="protein sequence ID" value="NGM13299.1"/>
    <property type="molecule type" value="Genomic_DNA"/>
</dbReference>
<dbReference type="PANTHER" id="PTHR10098">
    <property type="entry name" value="RAPSYN-RELATED"/>
    <property type="match status" value="1"/>
</dbReference>
<dbReference type="InterPro" id="IPR019734">
    <property type="entry name" value="TPR_rpt"/>
</dbReference>
<dbReference type="GO" id="GO:0043531">
    <property type="term" value="F:ADP binding"/>
    <property type="evidence" value="ECO:0007669"/>
    <property type="project" value="InterPro"/>
</dbReference>
<dbReference type="Proteomes" id="UP000478148">
    <property type="component" value="Unassembled WGS sequence"/>
</dbReference>
<dbReference type="InterPro" id="IPR027417">
    <property type="entry name" value="P-loop_NTPase"/>
</dbReference>
<dbReference type="SMART" id="SM00028">
    <property type="entry name" value="TPR"/>
    <property type="match status" value="5"/>
</dbReference>
<evidence type="ECO:0000313" key="2">
    <source>
        <dbReference type="EMBL" id="NGM13299.1"/>
    </source>
</evidence>
<accession>A0A6M1KZ19</accession>
<organism evidence="2 3">
    <name type="scientific">Verrucosispora sioxanthis</name>
    <dbReference type="NCBI Taxonomy" id="2499994"/>
    <lineage>
        <taxon>Bacteria</taxon>
        <taxon>Bacillati</taxon>
        <taxon>Actinomycetota</taxon>
        <taxon>Actinomycetes</taxon>
        <taxon>Micromonosporales</taxon>
        <taxon>Micromonosporaceae</taxon>
        <taxon>Micromonospora</taxon>
    </lineage>
</organism>
<dbReference type="PROSITE" id="PS50005">
    <property type="entry name" value="TPR"/>
    <property type="match status" value="1"/>
</dbReference>
<dbReference type="Gene3D" id="3.40.50.300">
    <property type="entry name" value="P-loop containing nucleotide triphosphate hydrolases"/>
    <property type="match status" value="1"/>
</dbReference>
<sequence length="793" mass="85715">MGVMKAAVSDGPPDPGSAHSLDELIGQLRALKLWAGDPSYETITRRVNERWRADGRPADEMARRGTVVDCFKTGRRRINADLVLAVVRALHDETGYLAHWRQALRVSLAETTAAAQVRVLDRLPDDAGAFTGRQAELTRLRELAVLTAAAGPTATGGTGRGAEVCVLAGMAGVGKTHLAVHAGRMLVDEGHFDTTLVVDLRGYHPDPEQPPAEPGAVLDGFLRLLGMSGHEIPYGLAERAAAFSERLAGRRALVVLDNAAGTEQVRPLLPRSARTLTLVTSRRRLADLAEAVQLDLDLFTPQEAERLLVRSHPDVAVGSDPSAHQRVALRCGYLPLALSVVVGQMAARPGWTVTDHADRLDERHRHRRLDSGVEVALHLSYQHLPERRQTLLRRMAAHPGADLDEHGAAALLDVDPATAAADLRHLAAEHLVQQPVVGRYALHDLVRAYAAERGREEDRPADRRAALTRLLDHYLYSASAAMEALYPAERHRRPALPQPPPAVPMLDRPRTALRWLDAERATLVAVCVHAARNGWPQHAVWLAGTLYVYLDNGGYPADAITVHTEAEHAARLLGDTVAEATALTNLGVACWQLGRYPEGIGQLERALPLFRAAGDGRGEARVLGNLGVVHSAAGYWERAAGYHELALDRFVQIGDRVGEANTLTNLAAVHERLDRPGAAVDQNTRALAIFRELRHLGGEATALNNLGDAYVALGRFAEAVACYEPALALFRDIGERYGEACVLNGLGRALTGHGARDEAVARHAEALALATEIDRPEEQARARAALARLGAPA</sequence>
<name>A0A6M1KZ19_9ACTN</name>
<dbReference type="SUPFAM" id="SSF48452">
    <property type="entry name" value="TPR-like"/>
    <property type="match status" value="2"/>
</dbReference>
<comment type="caution">
    <text evidence="2">The sequence shown here is derived from an EMBL/GenBank/DDBJ whole genome shotgun (WGS) entry which is preliminary data.</text>
</comment>
<reference evidence="2 3" key="1">
    <citation type="submission" date="2020-02" db="EMBL/GenBank/DDBJ databases">
        <title>Draft Genome Sequence of Verrucosispora sp. Strain CWR15, Isolated from Gulf of Mexico Sponge.</title>
        <authorList>
            <person name="Kennedy S.J."/>
            <person name="Cella E."/>
            <person name="Azarian T."/>
            <person name="Baker B.J."/>
            <person name="Shaw L.N."/>
        </authorList>
    </citation>
    <scope>NUCLEOTIDE SEQUENCE [LARGE SCALE GENOMIC DNA]</scope>
    <source>
        <strain evidence="2 3">CWR15</strain>
    </source>
</reference>
<keyword evidence="3" id="KW-1185">Reference proteome</keyword>
<feature type="repeat" description="TPR" evidence="1">
    <location>
        <begin position="700"/>
        <end position="733"/>
    </location>
</feature>
<dbReference type="Gene3D" id="1.25.40.10">
    <property type="entry name" value="Tetratricopeptide repeat domain"/>
    <property type="match status" value="1"/>
</dbReference>
<evidence type="ECO:0000256" key="1">
    <source>
        <dbReference type="PROSITE-ProRule" id="PRU00339"/>
    </source>
</evidence>
<dbReference type="SUPFAM" id="SSF52540">
    <property type="entry name" value="P-loop containing nucleoside triphosphate hydrolases"/>
    <property type="match status" value="1"/>
</dbReference>